<comment type="caution">
    <text evidence="2">The sequence shown here is derived from an EMBL/GenBank/DDBJ whole genome shotgun (WGS) entry which is preliminary data.</text>
</comment>
<proteinExistence type="predicted"/>
<feature type="region of interest" description="Disordered" evidence="1">
    <location>
        <begin position="1"/>
        <end position="21"/>
    </location>
</feature>
<feature type="compositionally biased region" description="Polar residues" evidence="1">
    <location>
        <begin position="352"/>
        <end position="371"/>
    </location>
</feature>
<name>A0A250WPX4_9CHLO</name>
<sequence>MGQAVATPLSPSMQQASQALNPSITSAAQVANAETPHFTPAAMQQYDPYSQIPSPQQVSQGVTTHVSSAIQQAGQNFSQSIPWSPTPMMGQTAQTGMPVQQGQQTTTTSFMGMLPWHKPAPSPSPGTSEAAAAITMPGQQQASPWPDPQIMTKHGVNAENAAAAAPGPPGSSNQVWPSSGIMEGKGELVPPSEAVSAQPSAIAELQAFLQLVKSGPGALATLMKQKQPDDQKIVHPPPLPTGTGTVFPSPAVGPPEPPPNPTIPQYPPHVPATHLLPQSPQLPAPFMPSPAPYQATAGTVPQGPQGYHSQPPSETQPYPLHPAQSAAPLMQQTNCSEYPSAPSPALAPAPVSNHTSSLTNTPQTMEEQINKSPPPPPAAQVYSSDIMSQQQQQQLLPALVQALQASSPLNVDNAQSKTYPGPTTSQAQPLPPITASMSSLPPQDPDLTMFGGKKVLPGFRRSVG</sequence>
<dbReference type="EMBL" id="BEGY01000001">
    <property type="protein sequence ID" value="GAX72904.1"/>
    <property type="molecule type" value="Genomic_DNA"/>
</dbReference>
<feature type="compositionally biased region" description="Polar residues" evidence="1">
    <location>
        <begin position="411"/>
        <end position="428"/>
    </location>
</feature>
<accession>A0A250WPX4</accession>
<feature type="region of interest" description="Disordered" evidence="1">
    <location>
        <begin position="161"/>
        <end position="186"/>
    </location>
</feature>
<dbReference type="Proteomes" id="UP000232323">
    <property type="component" value="Unassembled WGS sequence"/>
</dbReference>
<reference evidence="2 3" key="1">
    <citation type="submission" date="2017-08" db="EMBL/GenBank/DDBJ databases">
        <title>Acidophilic green algal genome provides insights into adaptation to an acidic environment.</title>
        <authorList>
            <person name="Hirooka S."/>
            <person name="Hirose Y."/>
            <person name="Kanesaki Y."/>
            <person name="Higuchi S."/>
            <person name="Fujiwara T."/>
            <person name="Onuma R."/>
            <person name="Era A."/>
            <person name="Ohbayashi R."/>
            <person name="Uzuka A."/>
            <person name="Nozaki H."/>
            <person name="Yoshikawa H."/>
            <person name="Miyagishima S.Y."/>
        </authorList>
    </citation>
    <scope>NUCLEOTIDE SEQUENCE [LARGE SCALE GENOMIC DNA]</scope>
    <source>
        <strain evidence="2 3">NIES-2499</strain>
    </source>
</reference>
<feature type="compositionally biased region" description="Polar residues" evidence="1">
    <location>
        <begin position="307"/>
        <end position="316"/>
    </location>
</feature>
<feature type="region of interest" description="Disordered" evidence="1">
    <location>
        <begin position="47"/>
        <end position="104"/>
    </location>
</feature>
<feature type="region of interest" description="Disordered" evidence="1">
    <location>
        <begin position="272"/>
        <end position="322"/>
    </location>
</feature>
<protein>
    <submittedName>
        <fullName evidence="2">Uncharacterized protein</fullName>
    </submittedName>
</protein>
<feature type="region of interest" description="Disordered" evidence="1">
    <location>
        <begin position="411"/>
        <end position="453"/>
    </location>
</feature>
<dbReference type="STRING" id="1157962.A0A250WPX4"/>
<evidence type="ECO:0000313" key="2">
    <source>
        <dbReference type="EMBL" id="GAX72904.1"/>
    </source>
</evidence>
<feature type="compositionally biased region" description="Polar residues" evidence="1">
    <location>
        <begin position="9"/>
        <end position="21"/>
    </location>
</feature>
<evidence type="ECO:0000313" key="3">
    <source>
        <dbReference type="Proteomes" id="UP000232323"/>
    </source>
</evidence>
<organism evidence="2 3">
    <name type="scientific">Chlamydomonas eustigma</name>
    <dbReference type="NCBI Taxonomy" id="1157962"/>
    <lineage>
        <taxon>Eukaryota</taxon>
        <taxon>Viridiplantae</taxon>
        <taxon>Chlorophyta</taxon>
        <taxon>core chlorophytes</taxon>
        <taxon>Chlorophyceae</taxon>
        <taxon>CS clade</taxon>
        <taxon>Chlamydomonadales</taxon>
        <taxon>Chlamydomonadaceae</taxon>
        <taxon>Chlamydomonas</taxon>
    </lineage>
</organism>
<evidence type="ECO:0000256" key="1">
    <source>
        <dbReference type="SAM" id="MobiDB-lite"/>
    </source>
</evidence>
<keyword evidence="3" id="KW-1185">Reference proteome</keyword>
<feature type="compositionally biased region" description="Pro residues" evidence="1">
    <location>
        <begin position="280"/>
        <end position="291"/>
    </location>
</feature>
<feature type="region of interest" description="Disordered" evidence="1">
    <location>
        <begin position="334"/>
        <end position="381"/>
    </location>
</feature>
<gene>
    <name evidence="2" type="ORF">CEUSTIGMA_g359.t1</name>
</gene>
<dbReference type="AlphaFoldDB" id="A0A250WPX4"/>